<keyword evidence="3" id="KW-1185">Reference proteome</keyword>
<feature type="compositionally biased region" description="Polar residues" evidence="1">
    <location>
        <begin position="1"/>
        <end position="15"/>
    </location>
</feature>
<evidence type="ECO:0000313" key="2">
    <source>
        <dbReference type="EMBL" id="CAB4037076.1"/>
    </source>
</evidence>
<name>A0A6S7JW34_PARCT</name>
<dbReference type="Gene3D" id="2.60.40.150">
    <property type="entry name" value="C2 domain"/>
    <property type="match status" value="1"/>
</dbReference>
<dbReference type="InterPro" id="IPR000008">
    <property type="entry name" value="C2_dom"/>
</dbReference>
<dbReference type="AlphaFoldDB" id="A0A6S7JW34"/>
<reference evidence="2" key="1">
    <citation type="submission" date="2020-04" db="EMBL/GenBank/DDBJ databases">
        <authorList>
            <person name="Alioto T."/>
            <person name="Alioto T."/>
            <person name="Gomez Garrido J."/>
        </authorList>
    </citation>
    <scope>NUCLEOTIDE SEQUENCE</scope>
    <source>
        <strain evidence="2">A484AB</strain>
    </source>
</reference>
<dbReference type="PROSITE" id="PS50004">
    <property type="entry name" value="C2"/>
    <property type="match status" value="1"/>
</dbReference>
<protein>
    <submittedName>
        <fullName evidence="2">Cytosolic phospholipase A2</fullName>
    </submittedName>
</protein>
<dbReference type="OrthoDB" id="419768at2759"/>
<dbReference type="SUPFAM" id="SSF49562">
    <property type="entry name" value="C2 domain (Calcium/lipid-binding domain, CaLB)"/>
    <property type="match status" value="1"/>
</dbReference>
<dbReference type="Proteomes" id="UP001152795">
    <property type="component" value="Unassembled WGS sequence"/>
</dbReference>
<feature type="region of interest" description="Disordered" evidence="1">
    <location>
        <begin position="1"/>
        <end position="22"/>
    </location>
</feature>
<evidence type="ECO:0000313" key="3">
    <source>
        <dbReference type="Proteomes" id="UP001152795"/>
    </source>
</evidence>
<evidence type="ECO:0000256" key="1">
    <source>
        <dbReference type="SAM" id="MobiDB-lite"/>
    </source>
</evidence>
<comment type="caution">
    <text evidence="2">The sequence shown here is derived from an EMBL/GenBank/DDBJ whole genome shotgun (WGS) entry which is preliminary data.</text>
</comment>
<proteinExistence type="predicted"/>
<sequence>MLRVRSSPNAKQRTTTKGDDVNPRWNETFKFYLNPEKKNILELVMMDKDVGLDDTVGREEIDIDGLPVKKKLMKKFFLNKTTSLKISLLVTSDETRELRFSYDICDEEKNLVWEEKHQEIRMR</sequence>
<dbReference type="Pfam" id="PF00168">
    <property type="entry name" value="C2"/>
    <property type="match status" value="1"/>
</dbReference>
<accession>A0A6S7JW34</accession>
<dbReference type="EMBL" id="CACRXK020022704">
    <property type="protein sequence ID" value="CAB4037076.1"/>
    <property type="molecule type" value="Genomic_DNA"/>
</dbReference>
<organism evidence="2 3">
    <name type="scientific">Paramuricea clavata</name>
    <name type="common">Red gorgonian</name>
    <name type="synonym">Violescent sea-whip</name>
    <dbReference type="NCBI Taxonomy" id="317549"/>
    <lineage>
        <taxon>Eukaryota</taxon>
        <taxon>Metazoa</taxon>
        <taxon>Cnidaria</taxon>
        <taxon>Anthozoa</taxon>
        <taxon>Octocorallia</taxon>
        <taxon>Malacalcyonacea</taxon>
        <taxon>Plexauridae</taxon>
        <taxon>Paramuricea</taxon>
    </lineage>
</organism>
<dbReference type="InterPro" id="IPR035892">
    <property type="entry name" value="C2_domain_sf"/>
</dbReference>
<gene>
    <name evidence="2" type="ORF">PACLA_8A066204</name>
</gene>